<evidence type="ECO:0000313" key="9">
    <source>
        <dbReference type="EMBL" id="EST34385.1"/>
    </source>
</evidence>
<dbReference type="InterPro" id="IPR002470">
    <property type="entry name" value="Peptidase_S9A"/>
</dbReference>
<dbReference type="GO" id="GO:0006508">
    <property type="term" value="P:proteolysis"/>
    <property type="evidence" value="ECO:0007669"/>
    <property type="project" value="UniProtKB-KW"/>
</dbReference>
<evidence type="ECO:0000256" key="5">
    <source>
        <dbReference type="ARBA" id="ARBA00022801"/>
    </source>
</evidence>
<feature type="domain" description="Peptidase S9 prolyl oligopeptidase catalytic" evidence="7">
    <location>
        <begin position="469"/>
        <end position="675"/>
    </location>
</feature>
<dbReference type="EMBL" id="AWQX01000081">
    <property type="protein sequence ID" value="EST34385.1"/>
    <property type="molecule type" value="Genomic_DNA"/>
</dbReference>
<dbReference type="SUPFAM" id="SSF50993">
    <property type="entry name" value="Peptidase/esterase 'gauge' domain"/>
    <property type="match status" value="1"/>
</dbReference>
<gene>
    <name evidence="9" type="ORF">M878_10340</name>
</gene>
<feature type="domain" description="Peptidase S9A N-terminal" evidence="8">
    <location>
        <begin position="3"/>
        <end position="401"/>
    </location>
</feature>
<dbReference type="AlphaFoldDB" id="V6KQC9"/>
<evidence type="ECO:0000256" key="2">
    <source>
        <dbReference type="ARBA" id="ARBA00005228"/>
    </source>
</evidence>
<dbReference type="SUPFAM" id="SSF53474">
    <property type="entry name" value="alpha/beta-Hydrolases"/>
    <property type="match status" value="1"/>
</dbReference>
<dbReference type="PANTHER" id="PTHR42881">
    <property type="entry name" value="PROLYL ENDOPEPTIDASE"/>
    <property type="match status" value="1"/>
</dbReference>
<dbReference type="GO" id="GO:0070012">
    <property type="term" value="F:oligopeptidase activity"/>
    <property type="evidence" value="ECO:0007669"/>
    <property type="project" value="TreeGrafter"/>
</dbReference>
<keyword evidence="10" id="KW-1185">Reference proteome</keyword>
<accession>V6KQC9</accession>
<dbReference type="Gene3D" id="3.40.50.1820">
    <property type="entry name" value="alpha/beta hydrolase"/>
    <property type="match status" value="1"/>
</dbReference>
<evidence type="ECO:0000313" key="10">
    <source>
        <dbReference type="Proteomes" id="UP000017984"/>
    </source>
</evidence>
<keyword evidence="6" id="KW-0720">Serine protease</keyword>
<dbReference type="InterPro" id="IPR051167">
    <property type="entry name" value="Prolyl_oligopep/macrocyclase"/>
</dbReference>
<evidence type="ECO:0000256" key="1">
    <source>
        <dbReference type="ARBA" id="ARBA00001070"/>
    </source>
</evidence>
<dbReference type="GO" id="GO:0005829">
    <property type="term" value="C:cytosol"/>
    <property type="evidence" value="ECO:0007669"/>
    <property type="project" value="TreeGrafter"/>
</dbReference>
<organism evidence="9 10">
    <name type="scientific">Streptomyces roseochromogenus subsp. oscitans DS 12.976</name>
    <dbReference type="NCBI Taxonomy" id="1352936"/>
    <lineage>
        <taxon>Bacteria</taxon>
        <taxon>Bacillati</taxon>
        <taxon>Actinomycetota</taxon>
        <taxon>Actinomycetes</taxon>
        <taxon>Kitasatosporales</taxon>
        <taxon>Streptomycetaceae</taxon>
        <taxon>Streptomyces</taxon>
    </lineage>
</organism>
<comment type="similarity">
    <text evidence="2">Belongs to the peptidase S9A family.</text>
</comment>
<dbReference type="Proteomes" id="UP000017984">
    <property type="component" value="Chromosome"/>
</dbReference>
<dbReference type="Gene3D" id="2.130.10.120">
    <property type="entry name" value="Prolyl oligopeptidase, N-terminal domain"/>
    <property type="match status" value="1"/>
</dbReference>
<evidence type="ECO:0000259" key="7">
    <source>
        <dbReference type="Pfam" id="PF00326"/>
    </source>
</evidence>
<dbReference type="PRINTS" id="PR00862">
    <property type="entry name" value="PROLIGOPTASE"/>
</dbReference>
<dbReference type="RefSeq" id="WP_023546043.1">
    <property type="nucleotide sequence ID" value="NZ_CM002285.1"/>
</dbReference>
<evidence type="ECO:0000256" key="6">
    <source>
        <dbReference type="ARBA" id="ARBA00022825"/>
    </source>
</evidence>
<comment type="caution">
    <text evidence="9">The sequence shown here is derived from an EMBL/GenBank/DDBJ whole genome shotgun (WGS) entry which is preliminary data.</text>
</comment>
<dbReference type="InterPro" id="IPR023302">
    <property type="entry name" value="Pept_S9A_N"/>
</dbReference>
<dbReference type="InterPro" id="IPR002471">
    <property type="entry name" value="Pept_S9_AS"/>
</dbReference>
<dbReference type="OrthoDB" id="9801421at2"/>
<dbReference type="InterPro" id="IPR029058">
    <property type="entry name" value="AB_hydrolase_fold"/>
</dbReference>
<dbReference type="EC" id="3.4.21.26" evidence="3"/>
<evidence type="ECO:0000256" key="4">
    <source>
        <dbReference type="ARBA" id="ARBA00022670"/>
    </source>
</evidence>
<name>V6KQC9_STRRC</name>
<reference evidence="9 10" key="1">
    <citation type="journal article" date="2014" name="Genome Announc.">
        <title>Draft Genome Sequence of Streptomyces roseochromogenes subsp. oscitans DS 12.976, Producer of the Aminocoumarin Antibiotic Clorobiocin.</title>
        <authorList>
            <person name="Ruckert C."/>
            <person name="Kalinowski J."/>
            <person name="Heide L."/>
            <person name="Apel A.K."/>
        </authorList>
    </citation>
    <scope>NUCLEOTIDE SEQUENCE [LARGE SCALE GENOMIC DNA]</scope>
    <source>
        <strain evidence="9 10">DS 12.976</strain>
    </source>
</reference>
<keyword evidence="5" id="KW-0378">Hydrolase</keyword>
<dbReference type="HOGENOM" id="CLU_011290_4_0_11"/>
<evidence type="ECO:0000256" key="3">
    <source>
        <dbReference type="ARBA" id="ARBA00011897"/>
    </source>
</evidence>
<dbReference type="InterPro" id="IPR001375">
    <property type="entry name" value="Peptidase_S9_cat"/>
</dbReference>
<proteinExistence type="inferred from homology"/>
<dbReference type="PANTHER" id="PTHR42881:SF2">
    <property type="entry name" value="PROLYL ENDOPEPTIDASE"/>
    <property type="match status" value="1"/>
</dbReference>
<sequence>MTDDRYRWLEDPNAPAVLEWTEKQESAYRSAADGWRARESAGMRLAELSERLGARSAPRPVGDRLFLTRSRPGAEHPELVVVEPSGAVRVLVDPGAADPAGTTTLEEWEPSWDGRLLAYQLARGGTEDSSLLVLDVDSGRPVDGPIDRVRRTTVAWLPDGSGFYYVRRLHPALNPGEVQYHRRVRLHLIGADPDQDPVVFGSGREKTQHYAVRISADGRWLTVSAAAGTSPRRDLWIADLTEGPPHRPLLRTVQEGLDARSLLQLRPGTAPDDVCRLSTDLGARRGRVVTTTPGNPGPETWTDLIPEDPQAVLEDFAVLDGPELARPVTLVARTRHAVGELTVHDLADGRLIRHVPLPPCGTVGRIRVAPRDAHQAWFVFSTFGTPPTVLRYDARTGALDHWPVPGTTPAVPEPDLRTSQLTYHSQDGTAVRMFVIARRGTPDRPRPTLLTGYGGFGQSLAPVYSPEAIAWVRAGGVYAVANLRGGGEEGEEWHRAGMLDRKQNTFDDFHAAAGHLVSAGWTTPDQLGIWGASNGGLLVGAALTQWPESCAAVVCMAPLLDMARYELSGLGPSWVGEYGSAADPEQLRRLLSYSPYHHVRVGTGYPAVMFAVFDGDSRVDPLHARKMCAALQDATGSGRPVLFRLERGAGHGARAASRRTALFADMLAFFADQLGLDL</sequence>
<dbReference type="GO" id="GO:0004252">
    <property type="term" value="F:serine-type endopeptidase activity"/>
    <property type="evidence" value="ECO:0007669"/>
    <property type="project" value="UniProtKB-EC"/>
</dbReference>
<dbReference type="STRING" id="1352936.M878_10340"/>
<keyword evidence="4" id="KW-0645">Protease</keyword>
<comment type="catalytic activity">
    <reaction evidence="1">
        <text>Hydrolysis of Pro-|-Xaa &gt;&gt; Ala-|-Xaa in oligopeptides.</text>
        <dbReference type="EC" id="3.4.21.26"/>
    </reaction>
</comment>
<dbReference type="Pfam" id="PF02897">
    <property type="entry name" value="Peptidase_S9_N"/>
    <property type="match status" value="1"/>
</dbReference>
<evidence type="ECO:0000259" key="8">
    <source>
        <dbReference type="Pfam" id="PF02897"/>
    </source>
</evidence>
<dbReference type="PROSITE" id="PS00708">
    <property type="entry name" value="PRO_ENDOPEP_SER"/>
    <property type="match status" value="1"/>
</dbReference>
<dbReference type="PATRIC" id="fig|1352936.5.peg.2201"/>
<dbReference type="Pfam" id="PF00326">
    <property type="entry name" value="Peptidase_S9"/>
    <property type="match status" value="1"/>
</dbReference>
<protein>
    <recommendedName>
        <fullName evidence="3">prolyl oligopeptidase</fullName>
        <ecNumber evidence="3">3.4.21.26</ecNumber>
    </recommendedName>
</protein>